<dbReference type="STRING" id="1782.AWC18_09660"/>
<dbReference type="AlphaFoldDB" id="A0A1X1ZDI6"/>
<evidence type="ECO:0000256" key="4">
    <source>
        <dbReference type="SAM" id="MobiDB-lite"/>
    </source>
</evidence>
<evidence type="ECO:0000259" key="5">
    <source>
        <dbReference type="Pfam" id="PF00150"/>
    </source>
</evidence>
<dbReference type="PROSITE" id="PS51318">
    <property type="entry name" value="TAT"/>
    <property type="match status" value="1"/>
</dbReference>
<evidence type="ECO:0000259" key="6">
    <source>
        <dbReference type="Pfam" id="PF18564"/>
    </source>
</evidence>
<dbReference type="Pfam" id="PF00150">
    <property type="entry name" value="Cellulase"/>
    <property type="match status" value="1"/>
</dbReference>
<evidence type="ECO:0000256" key="3">
    <source>
        <dbReference type="ARBA" id="ARBA00023295"/>
    </source>
</evidence>
<dbReference type="Gene3D" id="3.20.20.80">
    <property type="entry name" value="Glycosidases"/>
    <property type="match status" value="1"/>
</dbReference>
<dbReference type="GO" id="GO:1901136">
    <property type="term" value="P:carbohydrate derivative catabolic process"/>
    <property type="evidence" value="ECO:0007669"/>
    <property type="project" value="UniProtKB-ARBA"/>
</dbReference>
<feature type="domain" description="Glycoside hydrolase family 5" evidence="5">
    <location>
        <begin position="317"/>
        <end position="605"/>
    </location>
</feature>
<dbReference type="GO" id="GO:0000272">
    <property type="term" value="P:polysaccharide catabolic process"/>
    <property type="evidence" value="ECO:0007669"/>
    <property type="project" value="InterPro"/>
</dbReference>
<dbReference type="EMBL" id="LQPI01000040">
    <property type="protein sequence ID" value="ORW21310.1"/>
    <property type="molecule type" value="Genomic_DNA"/>
</dbReference>
<evidence type="ECO:0000313" key="8">
    <source>
        <dbReference type="Proteomes" id="UP000193108"/>
    </source>
</evidence>
<feature type="compositionally biased region" description="Gly residues" evidence="4">
    <location>
        <begin position="180"/>
        <end position="213"/>
    </location>
</feature>
<dbReference type="Pfam" id="PF21526">
    <property type="entry name" value="PGRS"/>
    <property type="match status" value="1"/>
</dbReference>
<keyword evidence="8" id="KW-1185">Reference proteome</keyword>
<dbReference type="InterPro" id="IPR048996">
    <property type="entry name" value="PGRS_rpt"/>
</dbReference>
<sequence>MRRSCSTADRPRRGRVIGIAATAGAFAFGWAPLAAAPAAQADFDDAVEAAFGPFLDITTNTLDWDAVFSPSAWDTFFDPTHWDDVLTELADTAWAAPAAADPNSLLLQYLYTPIHDSIEDWLDSDLGQQLSSLINQPFLTLTGRPLIGDGIDGTADNPDGTDGGWLFGDGGNGWDNTETGGVGGTGGNAGMFGNGGDGGDGGDGADGGLGGNGGDGGDGGWLMGNGGAGGDAGDGIYTGPGDLPALGGAGGNASMLLGIHGDHGNFGILDGAPAAVAGITTAGTWITDSDGRVLVLHGFNEVYKIPPYDPAAGGFDEDDAAFLAANGFNSIRLGVIWAGVEPEPGVIDYNYLASISQTVQILAKYGIVSIIDFHQDDFSPVFRGEGAPEWATQTGGLPNPDIAFGLNYPLNPAQNHAWDMFWSNAKGPDGVGLLNHYARMTQAVADYFKDDPNIAGYEIINEPWAGSTWLSTIFGNSYFEAQQLTPFYNQVSAAIRSVDPHTPMIYEPNTLFNEAVPTQLREVDDPHGVFAFHDYCMLTSISAALSPLCPDYIDLLADNGEAYTSAYGVPGLISEFGSANGADEIMRVMNNADQRMWGWSQWAYNGTPSLTGSGPWAALVYDPAKPPVGDNVDWARLDASAVPYAQAIAGTPISWSFDSGTFALSYSTEMAGGAGNFAAGAQTAIAVPDIVYPDGYQVSVTGGHVVSAPGAPVLLIASDNGAGTVSVTVTAASGNG</sequence>
<organism evidence="7 8">
    <name type="scientific">Mycolicibacter nonchromogenicus</name>
    <name type="common">Mycobacterium nonchromogenicum</name>
    <dbReference type="NCBI Taxonomy" id="1782"/>
    <lineage>
        <taxon>Bacteria</taxon>
        <taxon>Bacillati</taxon>
        <taxon>Actinomycetota</taxon>
        <taxon>Actinomycetes</taxon>
        <taxon>Mycobacteriales</taxon>
        <taxon>Mycobacteriaceae</taxon>
        <taxon>Mycolicibacter</taxon>
    </lineage>
</organism>
<dbReference type="InterPro" id="IPR017853">
    <property type="entry name" value="GH"/>
</dbReference>
<dbReference type="InterPro" id="IPR001547">
    <property type="entry name" value="Glyco_hydro_5"/>
</dbReference>
<dbReference type="PANTHER" id="PTHR31308">
    <property type="match status" value="1"/>
</dbReference>
<protein>
    <recommendedName>
        <fullName evidence="9">Endoglycoceramidase</fullName>
    </recommendedName>
</protein>
<evidence type="ECO:0000313" key="7">
    <source>
        <dbReference type="EMBL" id="ORW21310.1"/>
    </source>
</evidence>
<evidence type="ECO:0008006" key="9">
    <source>
        <dbReference type="Google" id="ProtNLM"/>
    </source>
</evidence>
<dbReference type="InterPro" id="IPR052066">
    <property type="entry name" value="Glycosphingolipid_Hydrolases"/>
</dbReference>
<dbReference type="Pfam" id="PF18564">
    <property type="entry name" value="Glyco_hydro_5_C"/>
    <property type="match status" value="1"/>
</dbReference>
<evidence type="ECO:0000256" key="1">
    <source>
        <dbReference type="ARBA" id="ARBA00005641"/>
    </source>
</evidence>
<name>A0A1X1ZDI6_MYCNO</name>
<keyword evidence="3" id="KW-0326">Glycosidase</keyword>
<gene>
    <name evidence="7" type="ORF">AWC18_09660</name>
</gene>
<dbReference type="Gene3D" id="2.60.40.1180">
    <property type="entry name" value="Golgi alpha-mannosidase II"/>
    <property type="match status" value="1"/>
</dbReference>
<dbReference type="InterPro" id="IPR041036">
    <property type="entry name" value="GH5_C"/>
</dbReference>
<dbReference type="Proteomes" id="UP000193108">
    <property type="component" value="Unassembled WGS sequence"/>
</dbReference>
<feature type="compositionally biased region" description="Gly residues" evidence="4">
    <location>
        <begin position="164"/>
        <end position="173"/>
    </location>
</feature>
<accession>A0A1X1ZDI6</accession>
<dbReference type="GO" id="GO:0016042">
    <property type="term" value="P:lipid catabolic process"/>
    <property type="evidence" value="ECO:0007669"/>
    <property type="project" value="UniProtKB-ARBA"/>
</dbReference>
<reference evidence="7 8" key="1">
    <citation type="submission" date="2016-01" db="EMBL/GenBank/DDBJ databases">
        <title>The new phylogeny of the genus Mycobacterium.</title>
        <authorList>
            <person name="Tarcisio F."/>
            <person name="Conor M."/>
            <person name="Antonella G."/>
            <person name="Elisabetta G."/>
            <person name="Giulia F.S."/>
            <person name="Sara T."/>
            <person name="Anna F."/>
            <person name="Clotilde B."/>
            <person name="Roberto B."/>
            <person name="Veronica D.S."/>
            <person name="Fabio R."/>
            <person name="Monica P."/>
            <person name="Olivier J."/>
            <person name="Enrico T."/>
            <person name="Nicola S."/>
        </authorList>
    </citation>
    <scope>NUCLEOTIDE SEQUENCE [LARGE SCALE GENOMIC DNA]</scope>
    <source>
        <strain evidence="7 8">DSM 44164</strain>
    </source>
</reference>
<comment type="caution">
    <text evidence="7">The sequence shown here is derived from an EMBL/GenBank/DDBJ whole genome shotgun (WGS) entry which is preliminary data.</text>
</comment>
<evidence type="ECO:0000256" key="2">
    <source>
        <dbReference type="ARBA" id="ARBA00022801"/>
    </source>
</evidence>
<dbReference type="InterPro" id="IPR006311">
    <property type="entry name" value="TAT_signal"/>
</dbReference>
<dbReference type="GO" id="GO:0004553">
    <property type="term" value="F:hydrolase activity, hydrolyzing O-glycosyl compounds"/>
    <property type="evidence" value="ECO:0007669"/>
    <property type="project" value="InterPro"/>
</dbReference>
<proteinExistence type="inferred from homology"/>
<feature type="region of interest" description="Disordered" evidence="4">
    <location>
        <begin position="164"/>
        <end position="213"/>
    </location>
</feature>
<comment type="similarity">
    <text evidence="1">Belongs to the glycosyl hydrolase 5 (cellulase A) family.</text>
</comment>
<keyword evidence="2" id="KW-0378">Hydrolase</keyword>
<feature type="domain" description="Glycoside hydrolase family 5 C-terminal" evidence="6">
    <location>
        <begin position="643"/>
        <end position="729"/>
    </location>
</feature>
<dbReference type="PANTHER" id="PTHR31308:SF3">
    <property type="entry name" value="ENDOGLYCOCERAMIDASE"/>
    <property type="match status" value="1"/>
</dbReference>
<dbReference type="SUPFAM" id="SSF51445">
    <property type="entry name" value="(Trans)glycosidases"/>
    <property type="match status" value="1"/>
</dbReference>
<dbReference type="InterPro" id="IPR013780">
    <property type="entry name" value="Glyco_hydro_b"/>
</dbReference>